<dbReference type="EMBL" id="BSPQ01000016">
    <property type="protein sequence ID" value="GLS92008.1"/>
    <property type="molecule type" value="Genomic_DNA"/>
</dbReference>
<proteinExistence type="predicted"/>
<evidence type="ECO:0000256" key="1">
    <source>
        <dbReference type="SAM" id="MobiDB-lite"/>
    </source>
</evidence>
<feature type="transmembrane region" description="Helical" evidence="2">
    <location>
        <begin position="77"/>
        <end position="98"/>
    </location>
</feature>
<keyword evidence="4" id="KW-1185">Reference proteome</keyword>
<gene>
    <name evidence="3" type="ORF">GCM10007916_30780</name>
</gene>
<name>A0ABQ6E4A8_9GAMM</name>
<dbReference type="Proteomes" id="UP001157353">
    <property type="component" value="Unassembled WGS sequence"/>
</dbReference>
<organism evidence="3 4">
    <name type="scientific">Psychromonas marina</name>
    <dbReference type="NCBI Taxonomy" id="88364"/>
    <lineage>
        <taxon>Bacteria</taxon>
        <taxon>Pseudomonadati</taxon>
        <taxon>Pseudomonadota</taxon>
        <taxon>Gammaproteobacteria</taxon>
        <taxon>Alteromonadales</taxon>
        <taxon>Psychromonadaceae</taxon>
        <taxon>Psychromonas</taxon>
    </lineage>
</organism>
<sequence length="380" mass="43848">MLKEATTSLKAYLYDRNTSPMFGAFIVSWAFWNYQAVITFFAAMGQKDKLDWFTQYYSEVNKFFSSSDFAFELSNQVLVGALYPLLTATIYIFVLPYPSKFVFEFNLRRQQDLNNLKHRVEETRTFDSKEIDEIKKSISENEGKFLSELQIKDNIIAQKDKKITEISEEASSLSADNSRLNGELDESQRNLGELSGSIRNSDVEIDEFRKFFNKNRVLISKLHNYIPLMEEAFDSGNDYIVTRESDFVEIVNSTNTLMKEYSQSDFSLGGFQKLKNLFEEPLEPITSNNDPAKGDPSDEDLEHSSEEYEKIILTELFKNDGLKLDDLLSKLPNQKLAHHYVQVLNDKKQIEYTEENELVKLSMTGQSKAVEFMNSASIPF</sequence>
<keyword evidence="2" id="KW-0472">Membrane</keyword>
<protein>
    <submittedName>
        <fullName evidence="3">Uncharacterized protein</fullName>
    </submittedName>
</protein>
<reference evidence="4" key="1">
    <citation type="journal article" date="2019" name="Int. J. Syst. Evol. Microbiol.">
        <title>The Global Catalogue of Microorganisms (GCM) 10K type strain sequencing project: providing services to taxonomists for standard genome sequencing and annotation.</title>
        <authorList>
            <consortium name="The Broad Institute Genomics Platform"/>
            <consortium name="The Broad Institute Genome Sequencing Center for Infectious Disease"/>
            <person name="Wu L."/>
            <person name="Ma J."/>
        </authorList>
    </citation>
    <scope>NUCLEOTIDE SEQUENCE [LARGE SCALE GENOMIC DNA]</scope>
    <source>
        <strain evidence="4">NBRC 103166</strain>
    </source>
</reference>
<evidence type="ECO:0000313" key="3">
    <source>
        <dbReference type="EMBL" id="GLS92008.1"/>
    </source>
</evidence>
<evidence type="ECO:0000256" key="2">
    <source>
        <dbReference type="SAM" id="Phobius"/>
    </source>
</evidence>
<feature type="region of interest" description="Disordered" evidence="1">
    <location>
        <begin position="283"/>
        <end position="304"/>
    </location>
</feature>
<accession>A0ABQ6E4A8</accession>
<comment type="caution">
    <text evidence="3">The sequence shown here is derived from an EMBL/GenBank/DDBJ whole genome shotgun (WGS) entry which is preliminary data.</text>
</comment>
<feature type="compositionally biased region" description="Basic and acidic residues" evidence="1">
    <location>
        <begin position="292"/>
        <end position="304"/>
    </location>
</feature>
<evidence type="ECO:0000313" key="4">
    <source>
        <dbReference type="Proteomes" id="UP001157353"/>
    </source>
</evidence>
<keyword evidence="2" id="KW-1133">Transmembrane helix</keyword>
<feature type="transmembrane region" description="Helical" evidence="2">
    <location>
        <begin position="21"/>
        <end position="44"/>
    </location>
</feature>
<dbReference type="RefSeq" id="WP_284205099.1">
    <property type="nucleotide sequence ID" value="NZ_BSPQ01000016.1"/>
</dbReference>
<keyword evidence="2" id="KW-0812">Transmembrane</keyword>